<protein>
    <submittedName>
        <fullName evidence="1">Uncharacterized protein</fullName>
    </submittedName>
</protein>
<organism evidence="1 2">
    <name type="scientific">Caerostris extrusa</name>
    <name type="common">Bark spider</name>
    <name type="synonym">Caerostris bankana</name>
    <dbReference type="NCBI Taxonomy" id="172846"/>
    <lineage>
        <taxon>Eukaryota</taxon>
        <taxon>Metazoa</taxon>
        <taxon>Ecdysozoa</taxon>
        <taxon>Arthropoda</taxon>
        <taxon>Chelicerata</taxon>
        <taxon>Arachnida</taxon>
        <taxon>Araneae</taxon>
        <taxon>Araneomorphae</taxon>
        <taxon>Entelegynae</taxon>
        <taxon>Araneoidea</taxon>
        <taxon>Araneidae</taxon>
        <taxon>Caerostris</taxon>
    </lineage>
</organism>
<name>A0AAV4NBB5_CAEEX</name>
<reference evidence="1 2" key="1">
    <citation type="submission" date="2021-06" db="EMBL/GenBank/DDBJ databases">
        <title>Caerostris extrusa draft genome.</title>
        <authorList>
            <person name="Kono N."/>
            <person name="Arakawa K."/>
        </authorList>
    </citation>
    <scope>NUCLEOTIDE SEQUENCE [LARGE SCALE GENOMIC DNA]</scope>
</reference>
<gene>
    <name evidence="1" type="ORF">CEXT_598331</name>
</gene>
<evidence type="ECO:0000313" key="2">
    <source>
        <dbReference type="Proteomes" id="UP001054945"/>
    </source>
</evidence>
<dbReference type="AlphaFoldDB" id="A0AAV4NBB5"/>
<keyword evidence="2" id="KW-1185">Reference proteome</keyword>
<sequence>MRTRAEHRVLCESSAGTVNIGEGIERRESDGPFWEPPLPLLPRCGRRTSRRRWLSFNLFVYFGRDVFSGGRRQSAPVDREHSRPSGIPKLQSMQEILREFWTPSKP</sequence>
<accession>A0AAV4NBB5</accession>
<dbReference type="EMBL" id="BPLR01003094">
    <property type="protein sequence ID" value="GIX81080.1"/>
    <property type="molecule type" value="Genomic_DNA"/>
</dbReference>
<evidence type="ECO:0000313" key="1">
    <source>
        <dbReference type="EMBL" id="GIX81080.1"/>
    </source>
</evidence>
<comment type="caution">
    <text evidence="1">The sequence shown here is derived from an EMBL/GenBank/DDBJ whole genome shotgun (WGS) entry which is preliminary data.</text>
</comment>
<proteinExistence type="predicted"/>
<dbReference type="Proteomes" id="UP001054945">
    <property type="component" value="Unassembled WGS sequence"/>
</dbReference>